<evidence type="ECO:0000313" key="2">
    <source>
        <dbReference type="EMBL" id="TRW47496.1"/>
    </source>
</evidence>
<gene>
    <name evidence="2" type="ORF">FJ693_01505</name>
</gene>
<dbReference type="Pfam" id="PF00085">
    <property type="entry name" value="Thioredoxin"/>
    <property type="match status" value="1"/>
</dbReference>
<dbReference type="EMBL" id="VJXR01000002">
    <property type="protein sequence ID" value="TRW47496.1"/>
    <property type="molecule type" value="Genomic_DNA"/>
</dbReference>
<dbReference type="InterPro" id="IPR036249">
    <property type="entry name" value="Thioredoxin-like_sf"/>
</dbReference>
<accession>A0A552WXV1</accession>
<dbReference type="Gene3D" id="3.40.30.10">
    <property type="entry name" value="Glutaredoxin"/>
    <property type="match status" value="1"/>
</dbReference>
<dbReference type="RefSeq" id="WP_143416768.1">
    <property type="nucleotide sequence ID" value="NZ_VJXR01000002.1"/>
</dbReference>
<organism evidence="2 3">
    <name type="scientific">Georgenia yuyongxinii</name>
    <dbReference type="NCBI Taxonomy" id="2589797"/>
    <lineage>
        <taxon>Bacteria</taxon>
        <taxon>Bacillati</taxon>
        <taxon>Actinomycetota</taxon>
        <taxon>Actinomycetes</taxon>
        <taxon>Micrococcales</taxon>
        <taxon>Bogoriellaceae</taxon>
        <taxon>Georgenia</taxon>
    </lineage>
</organism>
<dbReference type="InterPro" id="IPR013766">
    <property type="entry name" value="Thioredoxin_domain"/>
</dbReference>
<evidence type="ECO:0000259" key="1">
    <source>
        <dbReference type="Pfam" id="PF00085"/>
    </source>
</evidence>
<dbReference type="CDD" id="cd02947">
    <property type="entry name" value="TRX_family"/>
    <property type="match status" value="1"/>
</dbReference>
<evidence type="ECO:0000313" key="3">
    <source>
        <dbReference type="Proteomes" id="UP000318693"/>
    </source>
</evidence>
<reference evidence="2 3" key="1">
    <citation type="submission" date="2019-07" db="EMBL/GenBank/DDBJ databases">
        <title>Georgenia wutianyii sp. nov. and Georgenia *** sp. nov. isolated from plateau pika (Ochotona curzoniae) in the Qinghai-Tibet plateau of China.</title>
        <authorList>
            <person name="Tian Z."/>
        </authorList>
    </citation>
    <scope>NUCLEOTIDE SEQUENCE [LARGE SCALE GENOMIC DNA]</scope>
    <source>
        <strain evidence="2 3">Z446</strain>
    </source>
</reference>
<proteinExistence type="predicted"/>
<protein>
    <submittedName>
        <fullName evidence="2">Thioredoxin family protein</fullName>
    </submittedName>
</protein>
<dbReference type="Proteomes" id="UP000318693">
    <property type="component" value="Unassembled WGS sequence"/>
</dbReference>
<comment type="caution">
    <text evidence="2">The sequence shown here is derived from an EMBL/GenBank/DDBJ whole genome shotgun (WGS) entry which is preliminary data.</text>
</comment>
<keyword evidence="3" id="KW-1185">Reference proteome</keyword>
<dbReference type="SUPFAM" id="SSF52833">
    <property type="entry name" value="Thioredoxin-like"/>
    <property type="match status" value="1"/>
</dbReference>
<dbReference type="AlphaFoldDB" id="A0A552WXV1"/>
<sequence length="109" mass="11396">MTSRATHLTPGDLGLRRGEGLGPQATVVHVSSSFCAPCAAARTVAARVAQTVDGVRHVEVDVAGHEELAARLQIRSTPTVLVLDAGGTVRHRLEGVPRLAWLRSAVGEA</sequence>
<feature type="domain" description="Thioredoxin" evidence="1">
    <location>
        <begin position="25"/>
        <end position="95"/>
    </location>
</feature>
<name>A0A552WXV1_9MICO</name>